<dbReference type="Gene3D" id="1.10.3730.20">
    <property type="match status" value="2"/>
</dbReference>
<dbReference type="PANTHER" id="PTHR22911">
    <property type="entry name" value="ACYL-MALONYL CONDENSING ENZYME-RELATED"/>
    <property type="match status" value="1"/>
</dbReference>
<keyword evidence="3" id="KW-1185">Reference proteome</keyword>
<dbReference type="AlphaFoldDB" id="A0A418SGD2"/>
<evidence type="ECO:0000259" key="1">
    <source>
        <dbReference type="Pfam" id="PF00892"/>
    </source>
</evidence>
<organism evidence="2 3">
    <name type="scientific">Pseudooceanicola algae</name>
    <dbReference type="NCBI Taxonomy" id="1537215"/>
    <lineage>
        <taxon>Bacteria</taxon>
        <taxon>Pseudomonadati</taxon>
        <taxon>Pseudomonadota</taxon>
        <taxon>Alphaproteobacteria</taxon>
        <taxon>Rhodobacterales</taxon>
        <taxon>Paracoccaceae</taxon>
        <taxon>Pseudooceanicola</taxon>
    </lineage>
</organism>
<dbReference type="InterPro" id="IPR037185">
    <property type="entry name" value="EmrE-like"/>
</dbReference>
<evidence type="ECO:0000313" key="3">
    <source>
        <dbReference type="Proteomes" id="UP000283786"/>
    </source>
</evidence>
<dbReference type="InterPro" id="IPR000620">
    <property type="entry name" value="EamA_dom"/>
</dbReference>
<evidence type="ECO:0000313" key="2">
    <source>
        <dbReference type="EMBL" id="QPM91734.1"/>
    </source>
</evidence>
<protein>
    <submittedName>
        <fullName evidence="2">Riboflavin transporter</fullName>
    </submittedName>
</protein>
<name>A0A418SGD2_9RHOB</name>
<gene>
    <name evidence="2" type="primary">ribN_4</name>
    <name evidence="2" type="ORF">PSAL_029890</name>
</gene>
<dbReference type="PANTHER" id="PTHR22911:SF135">
    <property type="entry name" value="BLR4310 PROTEIN"/>
    <property type="match status" value="1"/>
</dbReference>
<sequence length="306" mass="32568">MLCVRRDAGSGVTDNLRGALWMLLAMAGFAVEDMLFKLITRDISPGFALAIFGLSGMVLFAALSRRAGEPVLHPQTFRPRLLLRSGFEIAGRLFFALALAYTPLSSTAAILQASPLVVTFGAALFLGEKVGMRRWTAMAMGLAGVLLILKPTPEAFRLDALLALAAMIGFSGRDLATRAAPQGVSRWQLGTLGFAVLLIAGTILMLTTGVPGHLPQPATWGLLAAETLFGVLAYTALTLAIQTGEISVVAPFRYLRLLVALLFAYFLFGERPDLWTLAGAVLIVGSGIYTLLRSGRVASPPPPTRP</sequence>
<dbReference type="Proteomes" id="UP000283786">
    <property type="component" value="Chromosome"/>
</dbReference>
<dbReference type="SUPFAM" id="SSF103481">
    <property type="entry name" value="Multidrug resistance efflux transporter EmrE"/>
    <property type="match status" value="2"/>
</dbReference>
<dbReference type="GO" id="GO:0016020">
    <property type="term" value="C:membrane"/>
    <property type="evidence" value="ECO:0007669"/>
    <property type="project" value="InterPro"/>
</dbReference>
<dbReference type="KEGG" id="palw:PSAL_029890"/>
<reference evidence="2 3" key="1">
    <citation type="submission" date="2020-08" db="EMBL/GenBank/DDBJ databases">
        <title>Genome sequence of Rhodobacteraceae bacterium Lw-13e.</title>
        <authorList>
            <person name="Poehlein A."/>
            <person name="Wolter L."/>
            <person name="Daniel R."/>
            <person name="Brinkhoff T."/>
        </authorList>
    </citation>
    <scope>NUCLEOTIDE SEQUENCE [LARGE SCALE GENOMIC DNA]</scope>
    <source>
        <strain evidence="2 3">Lw-13e</strain>
    </source>
</reference>
<dbReference type="Pfam" id="PF00892">
    <property type="entry name" value="EamA"/>
    <property type="match status" value="2"/>
</dbReference>
<feature type="domain" description="EamA" evidence="1">
    <location>
        <begin position="17"/>
        <end position="149"/>
    </location>
</feature>
<proteinExistence type="predicted"/>
<feature type="domain" description="EamA" evidence="1">
    <location>
        <begin position="161"/>
        <end position="286"/>
    </location>
</feature>
<dbReference type="EMBL" id="CP060436">
    <property type="protein sequence ID" value="QPM91734.1"/>
    <property type="molecule type" value="Genomic_DNA"/>
</dbReference>
<accession>A0A418SGD2</accession>